<feature type="transmembrane region" description="Helical" evidence="1">
    <location>
        <begin position="43"/>
        <end position="61"/>
    </location>
</feature>
<accession>A0AAD7DXM1</accession>
<sequence>MTLSLPAAELFATFLSSTLYGIYIVTLGIAGRVLLNRWKHRSSLNWVVVCVCAILFVNVSLDHSLAIALDVDAFVTYTGLGSAQHVFAHASSWQTFTKTLCVGIQSLTGDAILIYRCWFIWRKSLVVIALPLLLWLANLAGAIGLLFTMSRSTLVSSNKLVPWGQTVWALTLCNNIFITSLIVWRIRGVQKESKQLRSSRDPADDEPESPFGRVMRNIIESGMIYTTCAILMFAAFTTQSTLTYPASALEMHSVGIMFNLIIIRGARRPPLDSMVVTGPLQFAHTITTSGDIPGTNVGGEEKTEVFGRSRIQHDPDDAASMTV</sequence>
<feature type="transmembrane region" description="Helical" evidence="1">
    <location>
        <begin position="12"/>
        <end position="31"/>
    </location>
</feature>
<keyword evidence="3" id="KW-1185">Reference proteome</keyword>
<gene>
    <name evidence="2" type="ORF">B0H17DRAFT_251722</name>
</gene>
<keyword evidence="1" id="KW-0472">Membrane</keyword>
<dbReference type="Proteomes" id="UP001221757">
    <property type="component" value="Unassembled WGS sequence"/>
</dbReference>
<name>A0AAD7DXM1_MYCRO</name>
<evidence type="ECO:0000256" key="1">
    <source>
        <dbReference type="SAM" id="Phobius"/>
    </source>
</evidence>
<dbReference type="EMBL" id="JARKIE010000020">
    <property type="protein sequence ID" value="KAJ7700347.1"/>
    <property type="molecule type" value="Genomic_DNA"/>
</dbReference>
<dbReference type="AlphaFoldDB" id="A0AAD7DXM1"/>
<keyword evidence="1" id="KW-1133">Transmembrane helix</keyword>
<feature type="transmembrane region" description="Helical" evidence="1">
    <location>
        <begin position="218"/>
        <end position="236"/>
    </location>
</feature>
<protein>
    <submittedName>
        <fullName evidence="2">Uncharacterized protein</fullName>
    </submittedName>
</protein>
<evidence type="ECO:0000313" key="2">
    <source>
        <dbReference type="EMBL" id="KAJ7700347.1"/>
    </source>
</evidence>
<feature type="transmembrane region" description="Helical" evidence="1">
    <location>
        <begin position="125"/>
        <end position="147"/>
    </location>
</feature>
<organism evidence="2 3">
    <name type="scientific">Mycena rosella</name>
    <name type="common">Pink bonnet</name>
    <name type="synonym">Agaricus rosellus</name>
    <dbReference type="NCBI Taxonomy" id="1033263"/>
    <lineage>
        <taxon>Eukaryota</taxon>
        <taxon>Fungi</taxon>
        <taxon>Dikarya</taxon>
        <taxon>Basidiomycota</taxon>
        <taxon>Agaricomycotina</taxon>
        <taxon>Agaricomycetes</taxon>
        <taxon>Agaricomycetidae</taxon>
        <taxon>Agaricales</taxon>
        <taxon>Marasmiineae</taxon>
        <taxon>Mycenaceae</taxon>
        <taxon>Mycena</taxon>
    </lineage>
</organism>
<feature type="transmembrane region" description="Helical" evidence="1">
    <location>
        <begin position="167"/>
        <end position="186"/>
    </location>
</feature>
<evidence type="ECO:0000313" key="3">
    <source>
        <dbReference type="Proteomes" id="UP001221757"/>
    </source>
</evidence>
<keyword evidence="1" id="KW-0812">Transmembrane</keyword>
<comment type="caution">
    <text evidence="2">The sequence shown here is derived from an EMBL/GenBank/DDBJ whole genome shotgun (WGS) entry which is preliminary data.</text>
</comment>
<proteinExistence type="predicted"/>
<reference evidence="2" key="1">
    <citation type="submission" date="2023-03" db="EMBL/GenBank/DDBJ databases">
        <title>Massive genome expansion in bonnet fungi (Mycena s.s.) driven by repeated elements and novel gene families across ecological guilds.</title>
        <authorList>
            <consortium name="Lawrence Berkeley National Laboratory"/>
            <person name="Harder C.B."/>
            <person name="Miyauchi S."/>
            <person name="Viragh M."/>
            <person name="Kuo A."/>
            <person name="Thoen E."/>
            <person name="Andreopoulos B."/>
            <person name="Lu D."/>
            <person name="Skrede I."/>
            <person name="Drula E."/>
            <person name="Henrissat B."/>
            <person name="Morin E."/>
            <person name="Kohler A."/>
            <person name="Barry K."/>
            <person name="LaButti K."/>
            <person name="Morin E."/>
            <person name="Salamov A."/>
            <person name="Lipzen A."/>
            <person name="Mereny Z."/>
            <person name="Hegedus B."/>
            <person name="Baldrian P."/>
            <person name="Stursova M."/>
            <person name="Weitz H."/>
            <person name="Taylor A."/>
            <person name="Grigoriev I.V."/>
            <person name="Nagy L.G."/>
            <person name="Martin F."/>
            <person name="Kauserud H."/>
        </authorList>
    </citation>
    <scope>NUCLEOTIDE SEQUENCE</scope>
    <source>
        <strain evidence="2">CBHHK067</strain>
    </source>
</reference>